<keyword evidence="1" id="KW-0479">Metal-binding</keyword>
<reference evidence="4 5" key="1">
    <citation type="journal article" date="2022" name="Nat. Plants">
        <title>Genomes of leafy and leafless Platanthera orchids illuminate the evolution of mycoheterotrophy.</title>
        <authorList>
            <person name="Li M.H."/>
            <person name="Liu K.W."/>
            <person name="Li Z."/>
            <person name="Lu H.C."/>
            <person name="Ye Q.L."/>
            <person name="Zhang D."/>
            <person name="Wang J.Y."/>
            <person name="Li Y.F."/>
            <person name="Zhong Z.M."/>
            <person name="Liu X."/>
            <person name="Yu X."/>
            <person name="Liu D.K."/>
            <person name="Tu X.D."/>
            <person name="Liu B."/>
            <person name="Hao Y."/>
            <person name="Liao X.Y."/>
            <person name="Jiang Y.T."/>
            <person name="Sun W.H."/>
            <person name="Chen J."/>
            <person name="Chen Y.Q."/>
            <person name="Ai Y."/>
            <person name="Zhai J.W."/>
            <person name="Wu S.S."/>
            <person name="Zhou Z."/>
            <person name="Hsiao Y.Y."/>
            <person name="Wu W.L."/>
            <person name="Chen Y.Y."/>
            <person name="Lin Y.F."/>
            <person name="Hsu J.L."/>
            <person name="Li C.Y."/>
            <person name="Wang Z.W."/>
            <person name="Zhao X."/>
            <person name="Zhong W.Y."/>
            <person name="Ma X.K."/>
            <person name="Ma L."/>
            <person name="Huang J."/>
            <person name="Chen G.Z."/>
            <person name="Huang M.Z."/>
            <person name="Huang L."/>
            <person name="Peng D.H."/>
            <person name="Luo Y.B."/>
            <person name="Zou S.Q."/>
            <person name="Chen S.P."/>
            <person name="Lan S."/>
            <person name="Tsai W.C."/>
            <person name="Van de Peer Y."/>
            <person name="Liu Z.J."/>
        </authorList>
    </citation>
    <scope>NUCLEOTIDE SEQUENCE [LARGE SCALE GENOMIC DNA]</scope>
    <source>
        <strain evidence="4">Lor287</strain>
    </source>
</reference>
<gene>
    <name evidence="4" type="ORF">KSP39_PZI008823</name>
</gene>
<dbReference type="InterPro" id="IPR001841">
    <property type="entry name" value="Znf_RING"/>
</dbReference>
<evidence type="ECO:0000256" key="2">
    <source>
        <dbReference type="SAM" id="MobiDB-lite"/>
    </source>
</evidence>
<dbReference type="PROSITE" id="PS50089">
    <property type="entry name" value="ZF_RING_2"/>
    <property type="match status" value="1"/>
</dbReference>
<name>A0AAP0BLD5_9ASPA</name>
<evidence type="ECO:0000256" key="1">
    <source>
        <dbReference type="PROSITE-ProRule" id="PRU00175"/>
    </source>
</evidence>
<feature type="region of interest" description="Disordered" evidence="2">
    <location>
        <begin position="375"/>
        <end position="408"/>
    </location>
</feature>
<proteinExistence type="predicted"/>
<dbReference type="InterPro" id="IPR013083">
    <property type="entry name" value="Znf_RING/FYVE/PHD"/>
</dbReference>
<keyword evidence="1" id="KW-0863">Zinc-finger</keyword>
<evidence type="ECO:0000259" key="3">
    <source>
        <dbReference type="PROSITE" id="PS50089"/>
    </source>
</evidence>
<feature type="compositionally biased region" description="Polar residues" evidence="2">
    <location>
        <begin position="376"/>
        <end position="385"/>
    </location>
</feature>
<dbReference type="Proteomes" id="UP001418222">
    <property type="component" value="Unassembled WGS sequence"/>
</dbReference>
<dbReference type="EMBL" id="JBBWWQ010000007">
    <property type="protein sequence ID" value="KAK8942573.1"/>
    <property type="molecule type" value="Genomic_DNA"/>
</dbReference>
<dbReference type="PANTHER" id="PTHR31150">
    <property type="entry name" value="EXPRESSED PROTEIN"/>
    <property type="match status" value="1"/>
</dbReference>
<feature type="compositionally biased region" description="Low complexity" evidence="2">
    <location>
        <begin position="395"/>
        <end position="407"/>
    </location>
</feature>
<feature type="region of interest" description="Disordered" evidence="2">
    <location>
        <begin position="1"/>
        <end position="61"/>
    </location>
</feature>
<dbReference type="SUPFAM" id="SSF57850">
    <property type="entry name" value="RING/U-box"/>
    <property type="match status" value="1"/>
</dbReference>
<dbReference type="Gene3D" id="3.30.40.10">
    <property type="entry name" value="Zinc/RING finger domain, C3HC4 (zinc finger)"/>
    <property type="match status" value="1"/>
</dbReference>
<evidence type="ECO:0000313" key="5">
    <source>
        <dbReference type="Proteomes" id="UP001418222"/>
    </source>
</evidence>
<feature type="region of interest" description="Disordered" evidence="2">
    <location>
        <begin position="97"/>
        <end position="119"/>
    </location>
</feature>
<organism evidence="4 5">
    <name type="scientific">Platanthera zijinensis</name>
    <dbReference type="NCBI Taxonomy" id="2320716"/>
    <lineage>
        <taxon>Eukaryota</taxon>
        <taxon>Viridiplantae</taxon>
        <taxon>Streptophyta</taxon>
        <taxon>Embryophyta</taxon>
        <taxon>Tracheophyta</taxon>
        <taxon>Spermatophyta</taxon>
        <taxon>Magnoliopsida</taxon>
        <taxon>Liliopsida</taxon>
        <taxon>Asparagales</taxon>
        <taxon>Orchidaceae</taxon>
        <taxon>Orchidoideae</taxon>
        <taxon>Orchideae</taxon>
        <taxon>Orchidinae</taxon>
        <taxon>Platanthera</taxon>
    </lineage>
</organism>
<dbReference type="SMART" id="SM00184">
    <property type="entry name" value="RING"/>
    <property type="match status" value="1"/>
</dbReference>
<protein>
    <recommendedName>
        <fullName evidence="3">RING-type domain-containing protein</fullName>
    </recommendedName>
</protein>
<accession>A0AAP0BLD5</accession>
<dbReference type="AlphaFoldDB" id="A0AAP0BLD5"/>
<sequence>MDPSEPRWRANTSFSPPLSRRWDCRYQSDGLSQETPGDPLHGSSPSSHSKGSISVVGSDQYANHQHSVSDGALSYFESPSLRSSRWTPPIQRYDLAEFSTPSGGATINSSSPHSNNDRRFTATRVSPMSRSLFSPSPLAESGRWASSSKHPPFLPSRNFPGRRSFMSTPVYPLVFRNPVSVGESSVIAGMSTSHGMMPSDHSRNSPPWPENTYIPDLKFHKSLSDFHKVGASPDADVNSRREGVRWSNKSSYDFGFDGDSSDIMDHINLDYNPRSPNSSARYQKCGLCYRVLSQKSPWSSHRIVRSSDLPIAGILPCGHVFHADCLEETTLKSLLHEPPCPLCLNLVTHERPTSLSEPLLQAALRSTPPWTRGAAMTSNYVGSSSGRDDVDLRRNQSQPSRGSSSVRSRLRKRLLFKGKIGRELFGAKMFRKM</sequence>
<keyword evidence="1" id="KW-0862">Zinc</keyword>
<dbReference type="GO" id="GO:0008270">
    <property type="term" value="F:zinc ion binding"/>
    <property type="evidence" value="ECO:0007669"/>
    <property type="project" value="UniProtKB-KW"/>
</dbReference>
<feature type="compositionally biased region" description="Low complexity" evidence="2">
    <location>
        <begin position="41"/>
        <end position="58"/>
    </location>
</feature>
<comment type="caution">
    <text evidence="4">The sequence shown here is derived from an EMBL/GenBank/DDBJ whole genome shotgun (WGS) entry which is preliminary data.</text>
</comment>
<dbReference type="PANTHER" id="PTHR31150:SF2">
    <property type="entry name" value="RING_U-BOX SUPERFAMILY PROTEIN"/>
    <property type="match status" value="1"/>
</dbReference>
<evidence type="ECO:0000313" key="4">
    <source>
        <dbReference type="EMBL" id="KAK8942573.1"/>
    </source>
</evidence>
<feature type="compositionally biased region" description="Polar residues" evidence="2">
    <location>
        <begin position="99"/>
        <end position="114"/>
    </location>
</feature>
<keyword evidence="5" id="KW-1185">Reference proteome</keyword>
<feature type="domain" description="RING-type" evidence="3">
    <location>
        <begin position="285"/>
        <end position="343"/>
    </location>
</feature>